<keyword evidence="2" id="KW-0255">Endonuclease</keyword>
<dbReference type="Pfam" id="PF01844">
    <property type="entry name" value="HNH"/>
    <property type="match status" value="1"/>
</dbReference>
<gene>
    <name evidence="2" type="ORF">ACERLL_01055</name>
</gene>
<name>A0ABV4TTI1_9GAMM</name>
<dbReference type="GO" id="GO:0004519">
    <property type="term" value="F:endonuclease activity"/>
    <property type="evidence" value="ECO:0007669"/>
    <property type="project" value="UniProtKB-KW"/>
</dbReference>
<protein>
    <submittedName>
        <fullName evidence="2">HNH endonuclease</fullName>
    </submittedName>
</protein>
<keyword evidence="2" id="KW-0378">Hydrolase</keyword>
<dbReference type="CDD" id="cd00085">
    <property type="entry name" value="HNHc"/>
    <property type="match status" value="1"/>
</dbReference>
<dbReference type="EMBL" id="JBGUAW010000001">
    <property type="protein sequence ID" value="MFA9459411.1"/>
    <property type="molecule type" value="Genomic_DNA"/>
</dbReference>
<keyword evidence="3" id="KW-1185">Reference proteome</keyword>
<dbReference type="Gene3D" id="1.10.30.50">
    <property type="match status" value="1"/>
</dbReference>
<dbReference type="InterPro" id="IPR003615">
    <property type="entry name" value="HNH_nuc"/>
</dbReference>
<comment type="caution">
    <text evidence="2">The sequence shown here is derived from an EMBL/GenBank/DDBJ whole genome shotgun (WGS) entry which is preliminary data.</text>
</comment>
<evidence type="ECO:0000313" key="2">
    <source>
        <dbReference type="EMBL" id="MFA9459411.1"/>
    </source>
</evidence>
<dbReference type="InterPro" id="IPR052892">
    <property type="entry name" value="NA-targeting_endonuclease"/>
</dbReference>
<dbReference type="Proteomes" id="UP001575181">
    <property type="component" value="Unassembled WGS sequence"/>
</dbReference>
<dbReference type="RefSeq" id="WP_373654196.1">
    <property type="nucleotide sequence ID" value="NZ_JBGUAW010000001.1"/>
</dbReference>
<dbReference type="SMART" id="SM00507">
    <property type="entry name" value="HNHc"/>
    <property type="match status" value="1"/>
</dbReference>
<reference evidence="2 3" key="1">
    <citation type="submission" date="2024-08" db="EMBL/GenBank/DDBJ databases">
        <title>Whole-genome sequencing of halo(alkali)philic microorganisms from hypersaline lakes.</title>
        <authorList>
            <person name="Sorokin D.Y."/>
            <person name="Merkel A.Y."/>
            <person name="Messina E."/>
            <person name="Yakimov M."/>
        </authorList>
    </citation>
    <scope>NUCLEOTIDE SEQUENCE [LARGE SCALE GENOMIC DNA]</scope>
    <source>
        <strain evidence="2 3">Cl-TMA</strain>
    </source>
</reference>
<feature type="domain" description="HNH nuclease" evidence="1">
    <location>
        <begin position="28"/>
        <end position="81"/>
    </location>
</feature>
<proteinExistence type="predicted"/>
<dbReference type="PANTHER" id="PTHR33877">
    <property type="entry name" value="SLL1193 PROTEIN"/>
    <property type="match status" value="1"/>
</dbReference>
<dbReference type="PANTHER" id="PTHR33877:SF1">
    <property type="entry name" value="TYPE IV METHYL-DIRECTED RESTRICTION ENZYME ECOKMCRA"/>
    <property type="match status" value="1"/>
</dbReference>
<evidence type="ECO:0000259" key="1">
    <source>
        <dbReference type="SMART" id="SM00507"/>
    </source>
</evidence>
<dbReference type="InterPro" id="IPR002711">
    <property type="entry name" value="HNH"/>
</dbReference>
<keyword evidence="2" id="KW-0540">Nuclease</keyword>
<sequence length="99" mass="11432">MDDDSLFFIPASEEHVAREKAKARELRRSQWWKRRRGKGVCHYCSESFPPRELTMDHVVPIIRGGETTKGNVVPCCPDCNAEKKYQLPLEWQGLLDGDD</sequence>
<accession>A0ABV4TTI1</accession>
<evidence type="ECO:0000313" key="3">
    <source>
        <dbReference type="Proteomes" id="UP001575181"/>
    </source>
</evidence>
<organism evidence="2 3">
    <name type="scientific">Thiohalorhabdus methylotrophus</name>
    <dbReference type="NCBI Taxonomy" id="3242694"/>
    <lineage>
        <taxon>Bacteria</taxon>
        <taxon>Pseudomonadati</taxon>
        <taxon>Pseudomonadota</taxon>
        <taxon>Gammaproteobacteria</taxon>
        <taxon>Thiohalorhabdales</taxon>
        <taxon>Thiohalorhabdaceae</taxon>
        <taxon>Thiohalorhabdus</taxon>
    </lineage>
</organism>